<dbReference type="InterPro" id="IPR011990">
    <property type="entry name" value="TPR-like_helical_dom_sf"/>
</dbReference>
<gene>
    <name evidence="4" type="ORF">CDD81_6178</name>
</gene>
<dbReference type="Gene3D" id="1.25.40.10">
    <property type="entry name" value="Tetratricopeptide repeat domain"/>
    <property type="match status" value="1"/>
</dbReference>
<evidence type="ECO:0000259" key="3">
    <source>
        <dbReference type="Pfam" id="PF10374"/>
    </source>
</evidence>
<dbReference type="InterPro" id="IPR019458">
    <property type="entry name" value="Est1-like_N"/>
</dbReference>
<dbReference type="Pfam" id="PF10373">
    <property type="entry name" value="EST1_DNA_bind"/>
    <property type="match status" value="1"/>
</dbReference>
<organism evidence="4 5">
    <name type="scientific">Ophiocordyceps australis</name>
    <dbReference type="NCBI Taxonomy" id="1399860"/>
    <lineage>
        <taxon>Eukaryota</taxon>
        <taxon>Fungi</taxon>
        <taxon>Dikarya</taxon>
        <taxon>Ascomycota</taxon>
        <taxon>Pezizomycotina</taxon>
        <taxon>Sordariomycetes</taxon>
        <taxon>Hypocreomycetidae</taxon>
        <taxon>Hypocreales</taxon>
        <taxon>Ophiocordycipitaceae</taxon>
        <taxon>Ophiocordyceps</taxon>
    </lineage>
</organism>
<dbReference type="SUPFAM" id="SSF48452">
    <property type="entry name" value="TPR-like"/>
    <property type="match status" value="1"/>
</dbReference>
<dbReference type="Proteomes" id="UP000226192">
    <property type="component" value="Unassembled WGS sequence"/>
</dbReference>
<comment type="caution">
    <text evidence="4">The sequence shown here is derived from an EMBL/GenBank/DDBJ whole genome shotgun (WGS) entry which is preliminary data.</text>
</comment>
<feature type="domain" description="DNA/RNA-binding" evidence="2">
    <location>
        <begin position="200"/>
        <end position="467"/>
    </location>
</feature>
<dbReference type="AlphaFoldDB" id="A0A2C5Y696"/>
<feature type="domain" description="Telomerase activating protein Est1-like N-terminal" evidence="3">
    <location>
        <begin position="76"/>
        <end position="188"/>
    </location>
</feature>
<keyword evidence="5" id="KW-1185">Reference proteome</keyword>
<accession>A0A2C5Y696</accession>
<dbReference type="OrthoDB" id="69928at2759"/>
<sequence length="695" mass="77463">MASLASSKTEAAQMWRDALKSRSQLHRHIDKIKSMDPASLDLDVLDSLVVHMSYFRLACVKTIFLDIEFAEHEKASHTLWDLHGSIRAAFRRLMRKTERLSGQNRSRVSQHYLAFLSTSRKFYKTFIQRLAARFDVPELRLAVQGIKMAHANGDGSDCISPVDPSIASKAISMCWAALLILGDLTRYIADEASAELLEKARSYYDLAHQIRPDHGHSFHQTALIRSSRHDHVEILYNFYRCMATTFTHPAAKGNLKEFFETLHTENFRASDTDALGMWFCKLHAFFYKGQPFKQQQELETEVIHKLTVACRDGSAGSKLIKLSLINISAEYIAATAMSSNPESDTEGLSRSFNLQFNSLWINTICQLLVSELEEATMGNGNEAETQGATIPFTNTTQNLLAVVRIYSIWLCGCLKLYGSCTQFETAALEMVESMSKVFTLVCRGFDSHSYVACPYLLPEDILARGVGSVQENQERIFGIITCAYVLHKCFALPQDLKQDDLFMKNGGAIADHDSSLPLESVSIGNTTQHHRHTSIHQGSHENDNYDKNDTRVSLDGCKDYLTAATQASLVFPDGHDISIGSHKSPEVPITQGLPRQCALDFLWDSLPIPSHADEKAKAIRSAFIKEDANYFSDEDDNVFLFGRSASTTQNRTATDSRGPGMASQQGTLFPDPARLSDGLTHGSTPLGPPSCHTFF</sequence>
<dbReference type="PANTHER" id="PTHR15696">
    <property type="entry name" value="SMG-7 SUPPRESSOR WITH MORPHOLOGICAL EFFECT ON GENITALIA PROTEIN 7"/>
    <property type="match status" value="1"/>
</dbReference>
<proteinExistence type="predicted"/>
<evidence type="ECO:0000313" key="4">
    <source>
        <dbReference type="EMBL" id="PHH63226.1"/>
    </source>
</evidence>
<reference evidence="4 5" key="1">
    <citation type="submission" date="2017-06" db="EMBL/GenBank/DDBJ databases">
        <title>Ant-infecting Ophiocordyceps genomes reveal a high diversity of potential behavioral manipulation genes and a possible major role for enterotoxins.</title>
        <authorList>
            <person name="De Bekker C."/>
            <person name="Evans H.C."/>
            <person name="Brachmann A."/>
            <person name="Hughes D.P."/>
        </authorList>
    </citation>
    <scope>NUCLEOTIDE SEQUENCE [LARGE SCALE GENOMIC DNA]</scope>
    <source>
        <strain evidence="4 5">Map64</strain>
    </source>
</reference>
<protein>
    <recommendedName>
        <fullName evidence="6">DNA/RNA-binding domain-containing protein</fullName>
    </recommendedName>
</protein>
<dbReference type="InterPro" id="IPR045153">
    <property type="entry name" value="Est1/Ebs1-like"/>
</dbReference>
<evidence type="ECO:0000256" key="1">
    <source>
        <dbReference type="SAM" id="MobiDB-lite"/>
    </source>
</evidence>
<name>A0A2C5Y696_9HYPO</name>
<dbReference type="STRING" id="1399860.A0A2C5Y696"/>
<evidence type="ECO:0008006" key="6">
    <source>
        <dbReference type="Google" id="ProtNLM"/>
    </source>
</evidence>
<dbReference type="EMBL" id="NJET01000054">
    <property type="protein sequence ID" value="PHH63226.1"/>
    <property type="molecule type" value="Genomic_DNA"/>
</dbReference>
<dbReference type="InterPro" id="IPR018834">
    <property type="entry name" value="DNA/RNA-bd_Est1-type"/>
</dbReference>
<feature type="region of interest" description="Disordered" evidence="1">
    <location>
        <begin position="527"/>
        <end position="546"/>
    </location>
</feature>
<dbReference type="PANTHER" id="PTHR15696:SF36">
    <property type="entry name" value="NONSENSE-MEDIATED MRNA DECAY FACTOR"/>
    <property type="match status" value="1"/>
</dbReference>
<evidence type="ECO:0000313" key="5">
    <source>
        <dbReference type="Proteomes" id="UP000226192"/>
    </source>
</evidence>
<evidence type="ECO:0000259" key="2">
    <source>
        <dbReference type="Pfam" id="PF10373"/>
    </source>
</evidence>
<dbReference type="Pfam" id="PF10374">
    <property type="entry name" value="EST1"/>
    <property type="match status" value="1"/>
</dbReference>